<keyword evidence="3" id="KW-0067">ATP-binding</keyword>
<comment type="caution">
    <text evidence="7">The sequence shown here is derived from an EMBL/GenBank/DDBJ whole genome shotgun (WGS) entry which is preliminary data.</text>
</comment>
<comment type="subcellular location">
    <subcellularLocation>
        <location evidence="1">Plastid</location>
    </subcellularLocation>
</comment>
<dbReference type="EMBL" id="NQVE01000076">
    <property type="protein sequence ID" value="RAL49660.1"/>
    <property type="molecule type" value="Genomic_DNA"/>
</dbReference>
<dbReference type="InterPro" id="IPR000432">
    <property type="entry name" value="DNA_mismatch_repair_MutS_C"/>
</dbReference>
<dbReference type="GO" id="GO:0004519">
    <property type="term" value="F:endonuclease activity"/>
    <property type="evidence" value="ECO:0007669"/>
    <property type="project" value="UniProtKB-KW"/>
</dbReference>
<gene>
    <name evidence="7" type="ORF">DM860_001951</name>
</gene>
<protein>
    <recommendedName>
        <fullName evidence="6">DNA mismatch repair proteins mutS family domain-containing protein</fullName>
    </recommendedName>
</protein>
<dbReference type="GO" id="GO:0030983">
    <property type="term" value="F:mismatched DNA binding"/>
    <property type="evidence" value="ECO:0007669"/>
    <property type="project" value="InterPro"/>
</dbReference>
<evidence type="ECO:0000256" key="3">
    <source>
        <dbReference type="ARBA" id="ARBA00022840"/>
    </source>
</evidence>
<dbReference type="AlphaFoldDB" id="A0A328DWS3"/>
<keyword evidence="5" id="KW-0175">Coiled coil</keyword>
<evidence type="ECO:0000313" key="8">
    <source>
        <dbReference type="Proteomes" id="UP000249390"/>
    </source>
</evidence>
<dbReference type="InterPro" id="IPR005747">
    <property type="entry name" value="MutS2"/>
</dbReference>
<dbReference type="GO" id="GO:0140664">
    <property type="term" value="F:ATP-dependent DNA damage sensor activity"/>
    <property type="evidence" value="ECO:0007669"/>
    <property type="project" value="InterPro"/>
</dbReference>
<dbReference type="Pfam" id="PF00488">
    <property type="entry name" value="MutS_V"/>
    <property type="match status" value="1"/>
</dbReference>
<evidence type="ECO:0000259" key="6">
    <source>
        <dbReference type="PROSITE" id="PS00486"/>
    </source>
</evidence>
<evidence type="ECO:0000256" key="5">
    <source>
        <dbReference type="SAM" id="Coils"/>
    </source>
</evidence>
<dbReference type="GO" id="GO:0045910">
    <property type="term" value="P:negative regulation of DNA recombination"/>
    <property type="evidence" value="ECO:0007669"/>
    <property type="project" value="InterPro"/>
</dbReference>
<dbReference type="NCBIfam" id="TIGR01069">
    <property type="entry name" value="mutS2"/>
    <property type="match status" value="1"/>
</dbReference>
<dbReference type="GO" id="GO:0009536">
    <property type="term" value="C:plastid"/>
    <property type="evidence" value="ECO:0007669"/>
    <property type="project" value="UniProtKB-SubCell"/>
</dbReference>
<dbReference type="SUPFAM" id="SSF52540">
    <property type="entry name" value="P-loop containing nucleoside triphosphate hydrolases"/>
    <property type="match status" value="1"/>
</dbReference>
<dbReference type="PROSITE" id="PS00486">
    <property type="entry name" value="DNA_MISMATCH_REPAIR_2"/>
    <property type="match status" value="1"/>
</dbReference>
<organism evidence="7 8">
    <name type="scientific">Cuscuta australis</name>
    <dbReference type="NCBI Taxonomy" id="267555"/>
    <lineage>
        <taxon>Eukaryota</taxon>
        <taxon>Viridiplantae</taxon>
        <taxon>Streptophyta</taxon>
        <taxon>Embryophyta</taxon>
        <taxon>Tracheophyta</taxon>
        <taxon>Spermatophyta</taxon>
        <taxon>Magnoliopsida</taxon>
        <taxon>eudicotyledons</taxon>
        <taxon>Gunneridae</taxon>
        <taxon>Pentapetalae</taxon>
        <taxon>asterids</taxon>
        <taxon>lamiids</taxon>
        <taxon>Solanales</taxon>
        <taxon>Convolvulaceae</taxon>
        <taxon>Cuscuteae</taxon>
        <taxon>Cuscuta</taxon>
        <taxon>Cuscuta subgen. Grammica</taxon>
        <taxon>Cuscuta sect. Cleistogrammica</taxon>
    </lineage>
</organism>
<sequence length="880" mass="97930">MELSYSNLTAFCAPPIRRPLFPLRPPRFSVSFSSESTHSHTASVAESLQSETLQILEWPAVCSQLAAFTSTPMGLSAARASRIPLGRTPEESRRLLEQTSAAVALPQPLDFSGIEDVTGIVDTAVSGQILSIRELCAVKRTLVGAGSLLKQLEEMPWQSELCDRRSSLIGMLQDCDFLVELAQNLELCINCDLAVILDRASEELGIVRSKRRRNLKNLELMLGEVSTRVFQAGGIDKPLVTKRRSRMCVGIRASHRSLLPNGVILSVSSTGSTYFMEPEEAVELNNMEVKLSSSERDEEQAVLSSLTSEIALSKLKIEHLLDRILEMDFAFARASHAHWIDGACPAFSSERCNNLAVDIEGIHHPLLLERSLKRLPDIVRLKSQISPYSDLKKDPSEIGPAFPVPIDIKIEHGKRVVVISGPNTGGKTASMKTLGLASVMFKAGMYLAAQNTPRLPWFDLILADIGDAQSVEQSLSTFSGHILRICRIIECASESSLILIDEIGSGTDPSEGVALATSILQYLKERVNLAVVTTHYGDLTRLKEKDSQYCNAAMEFCLDTLQPTFRVLWGSMGESNALTIAKSIGFDEKVIDRAQAWVNKFEPDKMQKQKCFLYQSLVEERERLETEAKKAASLHSIAMNRFLEIQDEAQDLVEHEEALKAKETQKIKQEMRAVKVKIEAVLKDFEHQLQSIDLDQVNSLVKKSESAIASIVEAHQPSEERVRERDQIIYTPRVGERVCVKSLGNKLATVVEEHRDDEIVVVQYGKIRARVDKRNIRAIVANSTTTASVMSPRKQVSQIIYFFSPPTLLKLGKCQGKKIWREIIAIDGRGPEPVLFVIHGKGTRVITELALKLLRDHPRVAKLEQESPMNYACTVAYLKQ</sequence>
<dbReference type="Proteomes" id="UP000249390">
    <property type="component" value="Unassembled WGS sequence"/>
</dbReference>
<reference evidence="7 8" key="1">
    <citation type="submission" date="2018-06" db="EMBL/GenBank/DDBJ databases">
        <title>The Genome of Cuscuta australis (Dodder) Provides Insight into the Evolution of Plant Parasitism.</title>
        <authorList>
            <person name="Liu H."/>
        </authorList>
    </citation>
    <scope>NUCLEOTIDE SEQUENCE [LARGE SCALE GENOMIC DNA]</scope>
    <source>
        <strain evidence="8">cv. Yunnan</strain>
        <tissue evidence="7">Vines</tissue>
    </source>
</reference>
<dbReference type="SMART" id="SM00533">
    <property type="entry name" value="MUTSd"/>
    <property type="match status" value="1"/>
</dbReference>
<dbReference type="InterPro" id="IPR007696">
    <property type="entry name" value="DNA_mismatch_repair_MutS_core"/>
</dbReference>
<proteinExistence type="predicted"/>
<dbReference type="GO" id="GO:0016887">
    <property type="term" value="F:ATP hydrolysis activity"/>
    <property type="evidence" value="ECO:0007669"/>
    <property type="project" value="InterPro"/>
</dbReference>
<feature type="domain" description="DNA mismatch repair proteins mutS family" evidence="6">
    <location>
        <begin position="496"/>
        <end position="512"/>
    </location>
</feature>
<dbReference type="SUPFAM" id="SSF48334">
    <property type="entry name" value="DNA repair protein MutS, domain III"/>
    <property type="match status" value="1"/>
</dbReference>
<keyword evidence="8" id="KW-1185">Reference proteome</keyword>
<dbReference type="InterPro" id="IPR036187">
    <property type="entry name" value="DNA_mismatch_repair_MutS_sf"/>
</dbReference>
<feature type="coiled-coil region" evidence="5">
    <location>
        <begin position="614"/>
        <end position="672"/>
    </location>
</feature>
<keyword evidence="4" id="KW-0238">DNA-binding</keyword>
<dbReference type="PANTHER" id="PTHR48466:SF1">
    <property type="entry name" value="SMR DOMAIN-CONTAINING PROTEIN"/>
    <property type="match status" value="1"/>
</dbReference>
<accession>A0A328DWS3</accession>
<dbReference type="GO" id="GO:0005524">
    <property type="term" value="F:ATP binding"/>
    <property type="evidence" value="ECO:0007669"/>
    <property type="project" value="UniProtKB-KW"/>
</dbReference>
<dbReference type="InterPro" id="IPR027417">
    <property type="entry name" value="P-loop_NTPase"/>
</dbReference>
<evidence type="ECO:0000313" key="7">
    <source>
        <dbReference type="EMBL" id="RAL49660.1"/>
    </source>
</evidence>
<keyword evidence="2" id="KW-0547">Nucleotide-binding</keyword>
<dbReference type="GO" id="GO:0006298">
    <property type="term" value="P:mismatch repair"/>
    <property type="evidence" value="ECO:0007669"/>
    <property type="project" value="InterPro"/>
</dbReference>
<evidence type="ECO:0000256" key="1">
    <source>
        <dbReference type="ARBA" id="ARBA00004474"/>
    </source>
</evidence>
<evidence type="ECO:0000256" key="4">
    <source>
        <dbReference type="ARBA" id="ARBA00023125"/>
    </source>
</evidence>
<name>A0A328DWS3_9ASTE</name>
<dbReference type="Gene3D" id="3.40.50.300">
    <property type="entry name" value="P-loop containing nucleotide triphosphate hydrolases"/>
    <property type="match status" value="1"/>
</dbReference>
<dbReference type="PIRSF" id="PIRSF005814">
    <property type="entry name" value="MutS_YshD"/>
    <property type="match status" value="1"/>
</dbReference>
<dbReference type="InterPro" id="IPR045076">
    <property type="entry name" value="MutS"/>
</dbReference>
<dbReference type="SMART" id="SM00534">
    <property type="entry name" value="MUTSac"/>
    <property type="match status" value="1"/>
</dbReference>
<dbReference type="PANTHER" id="PTHR48466">
    <property type="entry name" value="OS10G0509000 PROTEIN-RELATED"/>
    <property type="match status" value="1"/>
</dbReference>
<evidence type="ECO:0000256" key="2">
    <source>
        <dbReference type="ARBA" id="ARBA00022741"/>
    </source>
</evidence>